<dbReference type="AlphaFoldDB" id="A0A371R7U0"/>
<dbReference type="GO" id="GO:0032993">
    <property type="term" value="C:protein-DNA complex"/>
    <property type="evidence" value="ECO:0007669"/>
    <property type="project" value="TreeGrafter"/>
</dbReference>
<dbReference type="PROSITE" id="PS50931">
    <property type="entry name" value="HTH_LYSR"/>
    <property type="match status" value="1"/>
</dbReference>
<evidence type="ECO:0000313" key="7">
    <source>
        <dbReference type="Proteomes" id="UP000264589"/>
    </source>
</evidence>
<dbReference type="FunFam" id="1.10.10.10:FF:000001">
    <property type="entry name" value="LysR family transcriptional regulator"/>
    <property type="match status" value="1"/>
</dbReference>
<dbReference type="GO" id="GO:0003677">
    <property type="term" value="F:DNA binding"/>
    <property type="evidence" value="ECO:0007669"/>
    <property type="project" value="UniProtKB-KW"/>
</dbReference>
<dbReference type="PANTHER" id="PTHR30346:SF10">
    <property type="entry name" value="TRANSCRIPTIONAL REGULATOR OF OXIDATIVE STRESS OXYR"/>
    <property type="match status" value="1"/>
</dbReference>
<dbReference type="InterPro" id="IPR036388">
    <property type="entry name" value="WH-like_DNA-bd_sf"/>
</dbReference>
<comment type="similarity">
    <text evidence="1">Belongs to the LysR transcriptional regulatory family.</text>
</comment>
<dbReference type="SUPFAM" id="SSF53850">
    <property type="entry name" value="Periplasmic binding protein-like II"/>
    <property type="match status" value="1"/>
</dbReference>
<dbReference type="Gene3D" id="3.40.190.10">
    <property type="entry name" value="Periplasmic binding protein-like II"/>
    <property type="match status" value="2"/>
</dbReference>
<dbReference type="SUPFAM" id="SSF46785">
    <property type="entry name" value="Winged helix' DNA-binding domain"/>
    <property type="match status" value="1"/>
</dbReference>
<keyword evidence="3" id="KW-0238">DNA-binding</keyword>
<dbReference type="InterPro" id="IPR005119">
    <property type="entry name" value="LysR_subst-bd"/>
</dbReference>
<dbReference type="InterPro" id="IPR036390">
    <property type="entry name" value="WH_DNA-bd_sf"/>
</dbReference>
<reference evidence="6 7" key="1">
    <citation type="submission" date="2018-08" db="EMBL/GenBank/DDBJ databases">
        <title>Parvularcula sp. SM1705, isolated from surface water of the South Sea China.</title>
        <authorList>
            <person name="Sun L."/>
        </authorList>
    </citation>
    <scope>NUCLEOTIDE SEQUENCE [LARGE SCALE GENOMIC DNA]</scope>
    <source>
        <strain evidence="6 7">SM1705</strain>
    </source>
</reference>
<dbReference type="FunCoup" id="A0A371R7U0">
    <property type="interactions" value="210"/>
</dbReference>
<evidence type="ECO:0000259" key="5">
    <source>
        <dbReference type="PROSITE" id="PS50931"/>
    </source>
</evidence>
<dbReference type="PANTHER" id="PTHR30346">
    <property type="entry name" value="TRANSCRIPTIONAL DUAL REGULATOR HCAR-RELATED"/>
    <property type="match status" value="1"/>
</dbReference>
<evidence type="ECO:0000256" key="4">
    <source>
        <dbReference type="ARBA" id="ARBA00023163"/>
    </source>
</evidence>
<dbReference type="CDD" id="cd08411">
    <property type="entry name" value="PBP2_OxyR"/>
    <property type="match status" value="1"/>
</dbReference>
<dbReference type="Pfam" id="PF00126">
    <property type="entry name" value="HTH_1"/>
    <property type="match status" value="1"/>
</dbReference>
<name>A0A371R7U0_9PROT</name>
<feature type="domain" description="HTH lysR-type" evidence="5">
    <location>
        <begin position="3"/>
        <end position="60"/>
    </location>
</feature>
<evidence type="ECO:0000256" key="1">
    <source>
        <dbReference type="ARBA" id="ARBA00009437"/>
    </source>
</evidence>
<keyword evidence="7" id="KW-1185">Reference proteome</keyword>
<evidence type="ECO:0000256" key="3">
    <source>
        <dbReference type="ARBA" id="ARBA00023125"/>
    </source>
</evidence>
<comment type="caution">
    <text evidence="6">The sequence shown here is derived from an EMBL/GenBank/DDBJ whole genome shotgun (WGS) entry which is preliminary data.</text>
</comment>
<dbReference type="Pfam" id="PF03466">
    <property type="entry name" value="LysR_substrate"/>
    <property type="match status" value="1"/>
</dbReference>
<dbReference type="InterPro" id="IPR000847">
    <property type="entry name" value="LysR_HTH_N"/>
</dbReference>
<dbReference type="EMBL" id="QUQO01000002">
    <property type="protein sequence ID" value="RFB01524.1"/>
    <property type="molecule type" value="Genomic_DNA"/>
</dbReference>
<dbReference type="InParanoid" id="A0A371R7U0"/>
<keyword evidence="4" id="KW-0804">Transcription</keyword>
<evidence type="ECO:0000313" key="6">
    <source>
        <dbReference type="EMBL" id="RFB01524.1"/>
    </source>
</evidence>
<proteinExistence type="inferred from homology"/>
<dbReference type="Proteomes" id="UP000264589">
    <property type="component" value="Unassembled WGS sequence"/>
</dbReference>
<dbReference type="OrthoDB" id="9775392at2"/>
<keyword evidence="2" id="KW-0805">Transcription regulation</keyword>
<evidence type="ECO:0000256" key="2">
    <source>
        <dbReference type="ARBA" id="ARBA00023015"/>
    </source>
</evidence>
<organism evidence="6 7">
    <name type="scientific">Parvularcula marina</name>
    <dbReference type="NCBI Taxonomy" id="2292771"/>
    <lineage>
        <taxon>Bacteria</taxon>
        <taxon>Pseudomonadati</taxon>
        <taxon>Pseudomonadota</taxon>
        <taxon>Alphaproteobacteria</taxon>
        <taxon>Parvularculales</taxon>
        <taxon>Parvularculaceae</taxon>
        <taxon>Parvularcula</taxon>
    </lineage>
</organism>
<dbReference type="Gene3D" id="1.10.10.10">
    <property type="entry name" value="Winged helix-like DNA-binding domain superfamily/Winged helix DNA-binding domain"/>
    <property type="match status" value="1"/>
</dbReference>
<dbReference type="GO" id="GO:0003700">
    <property type="term" value="F:DNA-binding transcription factor activity"/>
    <property type="evidence" value="ECO:0007669"/>
    <property type="project" value="InterPro"/>
</dbReference>
<sequence length="298" mass="32264">MLPTLRQLQFFTSLVRNESFSRAAEECCVSQSTLSAGIKELEGVLDAPLVDRSSRSFILTPLGEDMAKRAEEIIGLSQDMVRAAAGRPPLTGDLRLGLIPTIGPYLLPELMPKLAKAYPELRLYLREELTDHLIDGLRAGRIDIAVLAMPVETEGLDTLIFGEDPFVFACSKNHPFADKPSITSKELSGEKLLLLEDGHCLRDHALDACALRQRDTADAFGATSLFTLAQMVASDVGTTLMPQLAVDHGLAKMSGVVTIPVIDKGGHRPSRDLGLAWRHGSGREAEARALAELLAIEG</sequence>
<protein>
    <submittedName>
        <fullName evidence="6">Hydrogen peroxide-inducible genes activator</fullName>
    </submittedName>
</protein>
<dbReference type="RefSeq" id="WP_116393240.1">
    <property type="nucleotide sequence ID" value="NZ_QUQO01000002.1"/>
</dbReference>
<accession>A0A371R7U0</accession>
<gene>
    <name evidence="6" type="ORF">DX908_14670</name>
</gene>